<evidence type="ECO:0000313" key="2">
    <source>
        <dbReference type="Proteomes" id="UP000006873"/>
    </source>
</evidence>
<protein>
    <submittedName>
        <fullName evidence="1">Uncharacterized protein</fullName>
    </submittedName>
</protein>
<dbReference type="AlphaFoldDB" id="E3GME7"/>
<sequence>MALFLLAKSERIKMDNTNVFDFEKRWVKDLGLPEEVAHRIANIADLFEMISDQRLIPFKQHPGWFEGLQSIHRLNFDDDQIYLEALYDNNGMPPMTYDDEDNWIIPDPDKGQGRWEKYGQFYCSTDADGEIYVNYFNFLDVSDLVKLEQKEKAVLNCAKMSQVRNLKLKDIQNALYQYLRRQDPEQTFDYLNQSDNALCEELVKIDERLDMNSLSGDFLWDTVLQLFKDEKLGDSFPEYDAIGYFEGNNALQSLEWHEKAHFGKVVRYEEYGYVDLPVLEIDKSNPEYQAYRNEMYQLVTQNACKDDDLSVYLINHLSGDKLDQVTDFIKEFKRNGVDPNNDLFSKAGWRSQEDEDYLKVNDMPVIDDER</sequence>
<reference key="1">
    <citation type="submission" date="2010-09" db="EMBL/GenBank/DDBJ databases">
        <authorList>
            <person name="Roh H."/>
            <person name="Ko H.-J."/>
            <person name="Kim D."/>
            <person name="Choi D.G."/>
            <person name="Park S."/>
            <person name="Kim S."/>
            <person name="Kim K.H."/>
            <person name="Chang I.S."/>
            <person name="Choi I.-G."/>
        </authorList>
    </citation>
    <scope>NUCLEOTIDE SEQUENCE</scope>
    <source>
        <strain>KIST612</strain>
    </source>
</reference>
<accession>E3GME7</accession>
<organism evidence="1 2">
    <name type="scientific">Eubacterium callanderi</name>
    <dbReference type="NCBI Taxonomy" id="53442"/>
    <lineage>
        <taxon>Bacteria</taxon>
        <taxon>Bacillati</taxon>
        <taxon>Bacillota</taxon>
        <taxon>Clostridia</taxon>
        <taxon>Eubacteriales</taxon>
        <taxon>Eubacteriaceae</taxon>
        <taxon>Eubacterium</taxon>
    </lineage>
</organism>
<reference evidence="1 2" key="2">
    <citation type="journal article" date="2011" name="J. Bacteriol.">
        <title>Complete genome sequence of a carbon monoxide-utilizing acetogen, Eubacterium limosum KIST612.</title>
        <authorList>
            <person name="Roh H."/>
            <person name="Ko H.J."/>
            <person name="Kim D."/>
            <person name="Choi D.G."/>
            <person name="Park S."/>
            <person name="Kim S."/>
            <person name="Chang I.S."/>
            <person name="Choi I.G."/>
        </authorList>
    </citation>
    <scope>NUCLEOTIDE SEQUENCE [LARGE SCALE GENOMIC DNA]</scope>
    <source>
        <strain evidence="1 2">KIST612</strain>
    </source>
</reference>
<proteinExistence type="predicted"/>
<dbReference type="EMBL" id="CP002273">
    <property type="protein sequence ID" value="ADO36887.1"/>
    <property type="molecule type" value="Genomic_DNA"/>
</dbReference>
<dbReference type="GeneID" id="68363067"/>
<name>E3GME7_9FIRM</name>
<evidence type="ECO:0000313" key="1">
    <source>
        <dbReference type="EMBL" id="ADO36887.1"/>
    </source>
</evidence>
<dbReference type="Proteomes" id="UP000006873">
    <property type="component" value="Chromosome"/>
</dbReference>
<dbReference type="RefSeq" id="WP_013380208.1">
    <property type="nucleotide sequence ID" value="NC_014624.2"/>
</dbReference>
<gene>
    <name evidence="1" type="ordered locus">ELI_1904</name>
</gene>
<dbReference type="HOGENOM" id="CLU_747520_0_0_9"/>
<keyword evidence="2" id="KW-1185">Reference proteome</keyword>
<dbReference type="KEGG" id="elm:ELI_1904"/>